<name>A0A9W9ADK0_9AGAR</name>
<dbReference type="CDD" id="cd12148">
    <property type="entry name" value="fungal_TF_MHR"/>
    <property type="match status" value="1"/>
</dbReference>
<dbReference type="PANTHER" id="PTHR46910">
    <property type="entry name" value="TRANSCRIPTION FACTOR PDR1"/>
    <property type="match status" value="1"/>
</dbReference>
<proteinExistence type="predicted"/>
<dbReference type="PROSITE" id="PS00463">
    <property type="entry name" value="ZN2_CY6_FUNGAL_1"/>
    <property type="match status" value="1"/>
</dbReference>
<evidence type="ECO:0000256" key="3">
    <source>
        <dbReference type="SAM" id="Phobius"/>
    </source>
</evidence>
<evidence type="ECO:0000256" key="2">
    <source>
        <dbReference type="ARBA" id="ARBA00023242"/>
    </source>
</evidence>
<dbReference type="SMART" id="SM00066">
    <property type="entry name" value="GAL4"/>
    <property type="match status" value="1"/>
</dbReference>
<dbReference type="GO" id="GO:0006351">
    <property type="term" value="P:DNA-templated transcription"/>
    <property type="evidence" value="ECO:0007669"/>
    <property type="project" value="InterPro"/>
</dbReference>
<dbReference type="GO" id="GO:0003677">
    <property type="term" value="F:DNA binding"/>
    <property type="evidence" value="ECO:0007669"/>
    <property type="project" value="InterPro"/>
</dbReference>
<evidence type="ECO:0000313" key="6">
    <source>
        <dbReference type="Proteomes" id="UP001150266"/>
    </source>
</evidence>
<dbReference type="InterPro" id="IPR007219">
    <property type="entry name" value="XnlR_reg_dom"/>
</dbReference>
<sequence>MADSDVLPATAKRRRSPACDNCHFRKIKCDSADKPNNICSACLTFGISCTHLLHKKRRGPKVKSLPENDPKTLVATILSATKLIVIPSDESILRGMFIDLASYARNLERQLEQISERNTQSSSSSLPLVSQSSPISQLSLSHAQDDAEARDLLLLQVQRLNIDDDEDKLYINRHLGRSSHYMLLQTALTIRDEVGGGKGMVTVGKKRDSSWSRALWHQFPPESVDPPYQFPEPNLLRELLNLYFDKHHPIYPLLHRPSFERQVYVENIHLVDRRFGAIVLAVCALGSRLTDDPRTFYAGSQDPRSTGWKYFRQIRLTKTSFTLTEPLSLYDVQLYAALQLSVVFLFPTPVGEVSWFLLALGIRSVQEVGAYRKASFKKPSKSHLEEELWRRAFWNLVAMDLYMSIAKGHPRSTREDDFDIELPPECDDEYWEIPSNPELELIQPIGKPSNMSYWHHFIKLLHIGGLVKDHLFTIRKSAPWGDSIPDSNGAIIMELDSALNSWIDELPDHLKWDPHRSDDVLFSQTMCLYLNYYVSVPAPFHSWGPLNTANFPSLAICTNAARSCIHILQAYHARPGMPMLPNYIAPMFVAAVMLLINLWTSLRQKTSYDPRKDMADVYSCLDLLHTYEQRYEIAGRVHDILEAITSVSQMPMSPQKESLKRSRNFKTSQHDSYAQDNFTRQIAGSQRVSNALRPTLASPESPMSYIATDGSSTDSPGHMFDPLIITPQQQIPPVNPPSSFIFDPSAPPSFGTGLDDPDFTASLASAWGETNQEDWILFMSKVDELLHVMNTDGL</sequence>
<keyword evidence="6" id="KW-1185">Reference proteome</keyword>
<keyword evidence="1" id="KW-0479">Metal-binding</keyword>
<dbReference type="OrthoDB" id="4456959at2759"/>
<feature type="transmembrane region" description="Helical" evidence="3">
    <location>
        <begin position="583"/>
        <end position="602"/>
    </location>
</feature>
<dbReference type="InterPro" id="IPR001138">
    <property type="entry name" value="Zn2Cys6_DnaBD"/>
</dbReference>
<dbReference type="CDD" id="cd00067">
    <property type="entry name" value="GAL4"/>
    <property type="match status" value="1"/>
</dbReference>
<keyword evidence="3" id="KW-0812">Transmembrane</keyword>
<dbReference type="InterPro" id="IPR050987">
    <property type="entry name" value="AtrR-like"/>
</dbReference>
<reference evidence="5" key="1">
    <citation type="submission" date="2022-08" db="EMBL/GenBank/DDBJ databases">
        <title>A Global Phylogenomic Analysis of the Shiitake Genus Lentinula.</title>
        <authorList>
            <consortium name="DOE Joint Genome Institute"/>
            <person name="Sierra-Patev S."/>
            <person name="Min B."/>
            <person name="Naranjo-Ortiz M."/>
            <person name="Looney B."/>
            <person name="Konkel Z."/>
            <person name="Slot J.C."/>
            <person name="Sakamoto Y."/>
            <person name="Steenwyk J.L."/>
            <person name="Rokas A."/>
            <person name="Carro J."/>
            <person name="Camarero S."/>
            <person name="Ferreira P."/>
            <person name="Molpeceres G."/>
            <person name="Ruiz-Duenas F.J."/>
            <person name="Serrano A."/>
            <person name="Henrissat B."/>
            <person name="Drula E."/>
            <person name="Hughes K.W."/>
            <person name="Mata J.L."/>
            <person name="Ishikawa N.K."/>
            <person name="Vargas-Isla R."/>
            <person name="Ushijima S."/>
            <person name="Smith C.A."/>
            <person name="Ahrendt S."/>
            <person name="Andreopoulos W."/>
            <person name="He G."/>
            <person name="Labutti K."/>
            <person name="Lipzen A."/>
            <person name="Ng V."/>
            <person name="Riley R."/>
            <person name="Sandor L."/>
            <person name="Barry K."/>
            <person name="Martinez A.T."/>
            <person name="Xiao Y."/>
            <person name="Gibbons J.G."/>
            <person name="Terashima K."/>
            <person name="Grigoriev I.V."/>
            <person name="Hibbett D.S."/>
        </authorList>
    </citation>
    <scope>NUCLEOTIDE SEQUENCE</scope>
    <source>
        <strain evidence="5">JLM2183</strain>
    </source>
</reference>
<dbReference type="Pfam" id="PF00172">
    <property type="entry name" value="Zn_clus"/>
    <property type="match status" value="1"/>
</dbReference>
<protein>
    <submittedName>
        <fullName evidence="5">Fungal-specific transcription factor domain-containing protein</fullName>
    </submittedName>
</protein>
<dbReference type="SUPFAM" id="SSF57701">
    <property type="entry name" value="Zn2/Cys6 DNA-binding domain"/>
    <property type="match status" value="1"/>
</dbReference>
<comment type="caution">
    <text evidence="5">The sequence shown here is derived from an EMBL/GenBank/DDBJ whole genome shotgun (WGS) entry which is preliminary data.</text>
</comment>
<keyword evidence="2" id="KW-0539">Nucleus</keyword>
<gene>
    <name evidence="5" type="ORF">J3R30DRAFT_3701664</name>
</gene>
<dbReference type="PROSITE" id="PS50048">
    <property type="entry name" value="ZN2_CY6_FUNGAL_2"/>
    <property type="match status" value="1"/>
</dbReference>
<accession>A0A9W9ADK0</accession>
<dbReference type="Proteomes" id="UP001150266">
    <property type="component" value="Unassembled WGS sequence"/>
</dbReference>
<dbReference type="AlphaFoldDB" id="A0A9W9ADK0"/>
<dbReference type="GO" id="GO:0008270">
    <property type="term" value="F:zinc ion binding"/>
    <property type="evidence" value="ECO:0007669"/>
    <property type="project" value="InterPro"/>
</dbReference>
<dbReference type="Gene3D" id="4.10.240.10">
    <property type="entry name" value="Zn(2)-C6 fungal-type DNA-binding domain"/>
    <property type="match status" value="1"/>
</dbReference>
<feature type="domain" description="Zn(2)-C6 fungal-type" evidence="4">
    <location>
        <begin position="18"/>
        <end position="51"/>
    </location>
</feature>
<organism evidence="5 6">
    <name type="scientific">Lentinula aciculospora</name>
    <dbReference type="NCBI Taxonomy" id="153920"/>
    <lineage>
        <taxon>Eukaryota</taxon>
        <taxon>Fungi</taxon>
        <taxon>Dikarya</taxon>
        <taxon>Basidiomycota</taxon>
        <taxon>Agaricomycotina</taxon>
        <taxon>Agaricomycetes</taxon>
        <taxon>Agaricomycetidae</taxon>
        <taxon>Agaricales</taxon>
        <taxon>Marasmiineae</taxon>
        <taxon>Omphalotaceae</taxon>
        <taxon>Lentinula</taxon>
    </lineage>
</organism>
<dbReference type="PANTHER" id="PTHR46910:SF38">
    <property type="entry name" value="ZN(2)-C6 FUNGAL-TYPE DOMAIN-CONTAINING PROTEIN"/>
    <property type="match status" value="1"/>
</dbReference>
<keyword evidence="3" id="KW-1133">Transmembrane helix</keyword>
<dbReference type="SMART" id="SM00906">
    <property type="entry name" value="Fungal_trans"/>
    <property type="match status" value="1"/>
</dbReference>
<dbReference type="Pfam" id="PF04082">
    <property type="entry name" value="Fungal_trans"/>
    <property type="match status" value="1"/>
</dbReference>
<evidence type="ECO:0000313" key="5">
    <source>
        <dbReference type="EMBL" id="KAJ4480244.1"/>
    </source>
</evidence>
<evidence type="ECO:0000259" key="4">
    <source>
        <dbReference type="PROSITE" id="PS50048"/>
    </source>
</evidence>
<dbReference type="InterPro" id="IPR036864">
    <property type="entry name" value="Zn2-C6_fun-type_DNA-bd_sf"/>
</dbReference>
<evidence type="ECO:0000256" key="1">
    <source>
        <dbReference type="ARBA" id="ARBA00022723"/>
    </source>
</evidence>
<keyword evidence="3" id="KW-0472">Membrane</keyword>
<dbReference type="EMBL" id="JAOTPV010000007">
    <property type="protein sequence ID" value="KAJ4480244.1"/>
    <property type="molecule type" value="Genomic_DNA"/>
</dbReference>
<dbReference type="GO" id="GO:0000981">
    <property type="term" value="F:DNA-binding transcription factor activity, RNA polymerase II-specific"/>
    <property type="evidence" value="ECO:0007669"/>
    <property type="project" value="InterPro"/>
</dbReference>